<gene>
    <name evidence="3" type="ORF">FBEOM_7886</name>
</gene>
<dbReference type="InterPro" id="IPR036864">
    <property type="entry name" value="Zn2-C6_fun-type_DNA-bd_sf"/>
</dbReference>
<feature type="domain" description="Zn(2)-C6 fungal-type" evidence="2">
    <location>
        <begin position="45"/>
        <end position="79"/>
    </location>
</feature>
<comment type="caution">
    <text evidence="3">The sequence shown here is derived from an EMBL/GenBank/DDBJ whole genome shotgun (WGS) entry which is preliminary data.</text>
</comment>
<dbReference type="Gene3D" id="4.10.240.10">
    <property type="entry name" value="Zn(2)-C6 fungal-type DNA-binding domain"/>
    <property type="match status" value="1"/>
</dbReference>
<dbReference type="CDD" id="cd00067">
    <property type="entry name" value="GAL4"/>
    <property type="match status" value="1"/>
</dbReference>
<evidence type="ECO:0000256" key="1">
    <source>
        <dbReference type="ARBA" id="ARBA00023242"/>
    </source>
</evidence>
<dbReference type="PANTHER" id="PTHR38111">
    <property type="entry name" value="ZN(2)-C6 FUNGAL-TYPE DOMAIN-CONTAINING PROTEIN-RELATED"/>
    <property type="match status" value="1"/>
</dbReference>
<protein>
    <submittedName>
        <fullName evidence="3">C6 zinc finger domain protein</fullName>
    </submittedName>
</protein>
<dbReference type="GO" id="GO:0000981">
    <property type="term" value="F:DNA-binding transcription factor activity, RNA polymerase II-specific"/>
    <property type="evidence" value="ECO:0007669"/>
    <property type="project" value="InterPro"/>
</dbReference>
<sequence>MNLNLDNANLDNRLHCSKLKSTTSQANPIVGTSDKMVGVPGRSKACHTCRQRRIRVDIPFQCGSEKPSCKNCLKSGRSCAGYHRDHTFISSTYDNKSSKTGTLGIRQRGHEQQKYSLLQVENESMKQQIQLERYQGPSWISLPKWISTRNTIRDQFLALFIDRQIPSCILTQGQLGDHRKWLLRLPSVSPLSPALEDAILALSTASLEKNGDLDGRSGQSLKLYTRALYELQRAINNPQKRLDDQTLAACVLLGMFEFSECPGRTLRGPGQHIGGLGHDIFQVLRMHTVFQGLGQGRASQLAGSAWMEQPWLSKSKTMHDMLLDIFLQLPELLAKVREATSSPLLQDLSTSVKTVSLFLRLNDKLDEWLTLTDMEENIAHLAGDDRFVKDSNSMSFRNIQHKIQTSNIMTWPETSARSICQSVEYFFSTEFSGIGAGVVLSPLLVVKACLANSSKDASRELPWITEAIGRIQNHGSKLAGSL</sequence>
<organism evidence="3 4">
    <name type="scientific">Fusarium beomiforme</name>
    <dbReference type="NCBI Taxonomy" id="44412"/>
    <lineage>
        <taxon>Eukaryota</taxon>
        <taxon>Fungi</taxon>
        <taxon>Dikarya</taxon>
        <taxon>Ascomycota</taxon>
        <taxon>Pezizomycotina</taxon>
        <taxon>Sordariomycetes</taxon>
        <taxon>Hypocreomycetidae</taxon>
        <taxon>Hypocreales</taxon>
        <taxon>Nectriaceae</taxon>
        <taxon>Fusarium</taxon>
        <taxon>Fusarium burgessii species complex</taxon>
    </lineage>
</organism>
<dbReference type="SUPFAM" id="SSF57701">
    <property type="entry name" value="Zn2/Cys6 DNA-binding domain"/>
    <property type="match status" value="1"/>
</dbReference>
<evidence type="ECO:0000313" key="4">
    <source>
        <dbReference type="Proteomes" id="UP000730481"/>
    </source>
</evidence>
<evidence type="ECO:0000259" key="2">
    <source>
        <dbReference type="PROSITE" id="PS50048"/>
    </source>
</evidence>
<reference evidence="3" key="1">
    <citation type="journal article" date="2017" name="Mycologia">
        <title>Fusarium algeriense, sp. nov., a novel toxigenic crown rot pathogen of durum wheat from Algeria is nested in the Fusarium burgessii species complex.</title>
        <authorList>
            <person name="Laraba I."/>
            <person name="Keddad A."/>
            <person name="Boureghda H."/>
            <person name="Abdallah N."/>
            <person name="Vaughan M.M."/>
            <person name="Proctor R.H."/>
            <person name="Busman M."/>
            <person name="O'Donnell K."/>
        </authorList>
    </citation>
    <scope>NUCLEOTIDE SEQUENCE</scope>
    <source>
        <strain evidence="3">NRRL 25174</strain>
    </source>
</reference>
<dbReference type="PANTHER" id="PTHR38111:SF11">
    <property type="entry name" value="TRANSCRIPTION FACTOR DOMAIN-CONTAINING PROTEIN-RELATED"/>
    <property type="match status" value="1"/>
</dbReference>
<dbReference type="PROSITE" id="PS50048">
    <property type="entry name" value="ZN2_CY6_FUNGAL_2"/>
    <property type="match status" value="1"/>
</dbReference>
<dbReference type="AlphaFoldDB" id="A0A9P5AGN1"/>
<dbReference type="Proteomes" id="UP000730481">
    <property type="component" value="Unassembled WGS sequence"/>
</dbReference>
<reference evidence="3" key="2">
    <citation type="submission" date="2020-02" db="EMBL/GenBank/DDBJ databases">
        <title>Identification and distribution of gene clusters putatively required for synthesis of sphingolipid metabolism inhibitors in phylogenetically diverse species of the filamentous fungus Fusarium.</title>
        <authorList>
            <person name="Kim H.-S."/>
            <person name="Busman M."/>
            <person name="Brown D.W."/>
            <person name="Divon H."/>
            <person name="Uhlig S."/>
            <person name="Proctor R.H."/>
        </authorList>
    </citation>
    <scope>NUCLEOTIDE SEQUENCE</scope>
    <source>
        <strain evidence="3">NRRL 25174</strain>
    </source>
</reference>
<dbReference type="OrthoDB" id="5126878at2759"/>
<accession>A0A9P5AGN1</accession>
<dbReference type="Pfam" id="PF11951">
    <property type="entry name" value="Fungal_trans_2"/>
    <property type="match status" value="1"/>
</dbReference>
<keyword evidence="4" id="KW-1185">Reference proteome</keyword>
<evidence type="ECO:0000313" key="3">
    <source>
        <dbReference type="EMBL" id="KAF4338221.1"/>
    </source>
</evidence>
<proteinExistence type="predicted"/>
<dbReference type="EMBL" id="PVQB02000358">
    <property type="protein sequence ID" value="KAF4338221.1"/>
    <property type="molecule type" value="Genomic_DNA"/>
</dbReference>
<dbReference type="InterPro" id="IPR001138">
    <property type="entry name" value="Zn2Cys6_DnaBD"/>
</dbReference>
<dbReference type="GO" id="GO:0008270">
    <property type="term" value="F:zinc ion binding"/>
    <property type="evidence" value="ECO:0007669"/>
    <property type="project" value="InterPro"/>
</dbReference>
<dbReference type="InterPro" id="IPR053178">
    <property type="entry name" value="Osmoadaptation_assoc"/>
</dbReference>
<dbReference type="InterPro" id="IPR021858">
    <property type="entry name" value="Fun_TF"/>
</dbReference>
<name>A0A9P5AGN1_9HYPO</name>
<keyword evidence="1" id="KW-0539">Nucleus</keyword>